<dbReference type="Proteomes" id="UP000291117">
    <property type="component" value="Unassembled WGS sequence"/>
</dbReference>
<reference evidence="3 4" key="1">
    <citation type="submission" date="2019-02" db="EMBL/GenBank/DDBJ databases">
        <title>Pedobacter sp. RP-3-8 sp. nov., isolated from Arctic soil.</title>
        <authorList>
            <person name="Dahal R.H."/>
        </authorList>
    </citation>
    <scope>NUCLEOTIDE SEQUENCE [LARGE SCALE GENOMIC DNA]</scope>
    <source>
        <strain evidence="3 4">RP-3-8</strain>
    </source>
</reference>
<evidence type="ECO:0000256" key="2">
    <source>
        <dbReference type="SAM" id="SignalP"/>
    </source>
</evidence>
<keyword evidence="1" id="KW-0812">Transmembrane</keyword>
<dbReference type="OrthoDB" id="994644at2"/>
<sequence>MKFKFFVCALFLLNWTVTSAQSFKWNGNLDRVSVNGFYKIALTPEIISKTANKDLSDIRIFEKQKEIAYLLRQLPDNIYLLDTSALKIEHYTNIPAPSVTTTEDKENKRTIVSITFKVPYQIDKLKLNLEGFQYYRRTTWISEKNPLVNQKRRHYSEDKLTNIIISSEKQPTIDLYGENRYKQLFLIIENEDSSPLLIKNIEAYQKNMELIAYLEKDKQYVIKTGQLNMEAPKYDLSYFKDSISNTIPSVAVLNFEKNTNEALDKESGLVKKSWMWGAIVLLIVFLGYLSYYMVREMQSKKQGN</sequence>
<protein>
    <recommendedName>
        <fullName evidence="5">DUF3999 family protein</fullName>
    </recommendedName>
</protein>
<evidence type="ECO:0000313" key="3">
    <source>
        <dbReference type="EMBL" id="TCC96136.1"/>
    </source>
</evidence>
<accession>A0A4V2MK13</accession>
<keyword evidence="1" id="KW-0472">Membrane</keyword>
<comment type="caution">
    <text evidence="3">The sequence shown here is derived from an EMBL/GenBank/DDBJ whole genome shotgun (WGS) entry which is preliminary data.</text>
</comment>
<feature type="transmembrane region" description="Helical" evidence="1">
    <location>
        <begin position="274"/>
        <end position="294"/>
    </location>
</feature>
<evidence type="ECO:0000313" key="4">
    <source>
        <dbReference type="Proteomes" id="UP000291117"/>
    </source>
</evidence>
<evidence type="ECO:0008006" key="5">
    <source>
        <dbReference type="Google" id="ProtNLM"/>
    </source>
</evidence>
<keyword evidence="1" id="KW-1133">Transmembrane helix</keyword>
<organism evidence="3 4">
    <name type="scientific">Pedobacter hiemivivus</name>
    <dbReference type="NCBI Taxonomy" id="2530454"/>
    <lineage>
        <taxon>Bacteria</taxon>
        <taxon>Pseudomonadati</taxon>
        <taxon>Bacteroidota</taxon>
        <taxon>Sphingobacteriia</taxon>
        <taxon>Sphingobacteriales</taxon>
        <taxon>Sphingobacteriaceae</taxon>
        <taxon>Pedobacter</taxon>
    </lineage>
</organism>
<feature type="chain" id="PRO_5020322055" description="DUF3999 family protein" evidence="2">
    <location>
        <begin position="21"/>
        <end position="304"/>
    </location>
</feature>
<dbReference type="AlphaFoldDB" id="A0A4V2MK13"/>
<proteinExistence type="predicted"/>
<keyword evidence="2" id="KW-0732">Signal</keyword>
<gene>
    <name evidence="3" type="ORF">EZ444_13955</name>
</gene>
<dbReference type="EMBL" id="SJSM01000007">
    <property type="protein sequence ID" value="TCC96136.1"/>
    <property type="molecule type" value="Genomic_DNA"/>
</dbReference>
<keyword evidence="4" id="KW-1185">Reference proteome</keyword>
<name>A0A4V2MK13_9SPHI</name>
<evidence type="ECO:0000256" key="1">
    <source>
        <dbReference type="SAM" id="Phobius"/>
    </source>
</evidence>
<dbReference type="RefSeq" id="WP_131609783.1">
    <property type="nucleotide sequence ID" value="NZ_SJSM01000007.1"/>
</dbReference>
<feature type="signal peptide" evidence="2">
    <location>
        <begin position="1"/>
        <end position="20"/>
    </location>
</feature>